<sequence>MTVSRFKFALLGALTGLILSLVYITAPGVNAETVPSALSREPSMGNSAGQNPGSTAVVTFGAGGAGWNAGDDGSRGYWELIATELKFDGVAKAVSTIQELPDRYTDVFFARLVGVMISKVEQGHEISMEDIRLLEQFAMNHLDSGPAACRGWSLLATLRYYISDSETEPTSQQLLAQARAAVEEDVGHSVASDRSPYLPYLWPAMATVGGFIASLFIAGIGEGLAGTIAAGVGMKVAKSIAKTPEK</sequence>
<keyword evidence="2" id="KW-1185">Reference proteome</keyword>
<proteinExistence type="predicted"/>
<dbReference type="AlphaFoldDB" id="A0A517QWD3"/>
<dbReference type="KEGG" id="svp:Pan189_02330"/>
<evidence type="ECO:0000313" key="2">
    <source>
        <dbReference type="Proteomes" id="UP000317318"/>
    </source>
</evidence>
<dbReference type="EMBL" id="CP036268">
    <property type="protein sequence ID" value="QDT35880.1"/>
    <property type="molecule type" value="Genomic_DNA"/>
</dbReference>
<reference evidence="1 2" key="1">
    <citation type="submission" date="2019-02" db="EMBL/GenBank/DDBJ databases">
        <title>Deep-cultivation of Planctomycetes and their phenomic and genomic characterization uncovers novel biology.</title>
        <authorList>
            <person name="Wiegand S."/>
            <person name="Jogler M."/>
            <person name="Boedeker C."/>
            <person name="Pinto D."/>
            <person name="Vollmers J."/>
            <person name="Rivas-Marin E."/>
            <person name="Kohn T."/>
            <person name="Peeters S.H."/>
            <person name="Heuer A."/>
            <person name="Rast P."/>
            <person name="Oberbeckmann S."/>
            <person name="Bunk B."/>
            <person name="Jeske O."/>
            <person name="Meyerdierks A."/>
            <person name="Storesund J.E."/>
            <person name="Kallscheuer N."/>
            <person name="Luecker S."/>
            <person name="Lage O.M."/>
            <person name="Pohl T."/>
            <person name="Merkel B.J."/>
            <person name="Hornburger P."/>
            <person name="Mueller R.-W."/>
            <person name="Bruemmer F."/>
            <person name="Labrenz M."/>
            <person name="Spormann A.M."/>
            <person name="Op den Camp H."/>
            <person name="Overmann J."/>
            <person name="Amann R."/>
            <person name="Jetten M.S.M."/>
            <person name="Mascher T."/>
            <person name="Medema M.H."/>
            <person name="Devos D.P."/>
            <person name="Kaster A.-K."/>
            <person name="Ovreas L."/>
            <person name="Rohde M."/>
            <person name="Galperin M.Y."/>
            <person name="Jogler C."/>
        </authorList>
    </citation>
    <scope>NUCLEOTIDE SEQUENCE [LARGE SCALE GENOMIC DNA]</scope>
    <source>
        <strain evidence="1 2">Pan189</strain>
    </source>
</reference>
<evidence type="ECO:0000313" key="1">
    <source>
        <dbReference type="EMBL" id="QDT35880.1"/>
    </source>
</evidence>
<dbReference type="Proteomes" id="UP000317318">
    <property type="component" value="Chromosome"/>
</dbReference>
<gene>
    <name evidence="1" type="ORF">Pan189_02330</name>
</gene>
<dbReference type="RefSeq" id="WP_145362141.1">
    <property type="nucleotide sequence ID" value="NZ_CP036268.1"/>
</dbReference>
<accession>A0A517QWD3</accession>
<name>A0A517QWD3_9PLAN</name>
<protein>
    <submittedName>
        <fullName evidence="1">Uncharacterized protein</fullName>
    </submittedName>
</protein>
<organism evidence="1 2">
    <name type="scientific">Stratiformator vulcanicus</name>
    <dbReference type="NCBI Taxonomy" id="2527980"/>
    <lineage>
        <taxon>Bacteria</taxon>
        <taxon>Pseudomonadati</taxon>
        <taxon>Planctomycetota</taxon>
        <taxon>Planctomycetia</taxon>
        <taxon>Planctomycetales</taxon>
        <taxon>Planctomycetaceae</taxon>
        <taxon>Stratiformator</taxon>
    </lineage>
</organism>